<comment type="caution">
    <text evidence="1">The sequence shown here is derived from an EMBL/GenBank/DDBJ whole genome shotgun (WGS) entry which is preliminary data.</text>
</comment>
<evidence type="ECO:0000313" key="1">
    <source>
        <dbReference type="EMBL" id="KAL3285312.1"/>
    </source>
</evidence>
<accession>A0ABD2P3L5</accession>
<organism evidence="1 2">
    <name type="scientific">Cryptolaemus montrouzieri</name>
    <dbReference type="NCBI Taxonomy" id="559131"/>
    <lineage>
        <taxon>Eukaryota</taxon>
        <taxon>Metazoa</taxon>
        <taxon>Ecdysozoa</taxon>
        <taxon>Arthropoda</taxon>
        <taxon>Hexapoda</taxon>
        <taxon>Insecta</taxon>
        <taxon>Pterygota</taxon>
        <taxon>Neoptera</taxon>
        <taxon>Endopterygota</taxon>
        <taxon>Coleoptera</taxon>
        <taxon>Polyphaga</taxon>
        <taxon>Cucujiformia</taxon>
        <taxon>Coccinelloidea</taxon>
        <taxon>Coccinellidae</taxon>
        <taxon>Scymninae</taxon>
        <taxon>Scymnini</taxon>
        <taxon>Cryptolaemus</taxon>
    </lineage>
</organism>
<evidence type="ECO:0000313" key="2">
    <source>
        <dbReference type="Proteomes" id="UP001516400"/>
    </source>
</evidence>
<dbReference type="Gene3D" id="1.10.510.10">
    <property type="entry name" value="Transferase(Phosphotransferase) domain 1"/>
    <property type="match status" value="1"/>
</dbReference>
<sequence length="453" mass="53349">MHLKNINKEKREVMCNKVKQRIRQEHPLLVKFYPVIEDEKSKCMYIPIEHFTYGNLSEFLTKLAKINKTHISEIIIIKFLYQLLMLLKSLKISDYITLKNLYFDEDFNVKFLNFSPFVTLTKFEVKMCDVGNIIVKLCTLSTTKKCNESTINKEYYSMEFIDLIESMLKDNTDVYNNIEQVFTHPTILLNTFKLHCGVKMSCLEILDYRTKLEILRKKEAAIKIKEYKIAKKEQALNAREKKISICEKTVRDKMTQAELYLRRCKEVRTSSQPKYENAESTFSAEYEALDCSNIIETSKKLDIDKLGKSPFIRTFSERKVKFKGHSPLKEMNFHRAKSVRKPKMKLSPSAKEPIMHKEKLILKSAINESDLFKDISNTETSLLKPTARNEDKKRRSVLFGPKSLVQNENTQNMDCRPIAWTEENKKQAFDLLRIMNSNFDHHIWNKDIKHTYL</sequence>
<reference evidence="1 2" key="1">
    <citation type="journal article" date="2021" name="BMC Biol.">
        <title>Horizontally acquired antibacterial genes associated with adaptive radiation of ladybird beetles.</title>
        <authorList>
            <person name="Li H.S."/>
            <person name="Tang X.F."/>
            <person name="Huang Y.H."/>
            <person name="Xu Z.Y."/>
            <person name="Chen M.L."/>
            <person name="Du X.Y."/>
            <person name="Qiu B.Y."/>
            <person name="Chen P.T."/>
            <person name="Zhang W."/>
            <person name="Slipinski A."/>
            <person name="Escalona H.E."/>
            <person name="Waterhouse R.M."/>
            <person name="Zwick A."/>
            <person name="Pang H."/>
        </authorList>
    </citation>
    <scope>NUCLEOTIDE SEQUENCE [LARGE SCALE GENOMIC DNA]</scope>
    <source>
        <strain evidence="1">SYSU2018</strain>
    </source>
</reference>
<dbReference type="SUPFAM" id="SSF56112">
    <property type="entry name" value="Protein kinase-like (PK-like)"/>
    <property type="match status" value="1"/>
</dbReference>
<dbReference type="EMBL" id="JABFTP020000165">
    <property type="protein sequence ID" value="KAL3285312.1"/>
    <property type="molecule type" value="Genomic_DNA"/>
</dbReference>
<keyword evidence="2" id="KW-1185">Reference proteome</keyword>
<dbReference type="Proteomes" id="UP001516400">
    <property type="component" value="Unassembled WGS sequence"/>
</dbReference>
<proteinExistence type="predicted"/>
<name>A0ABD2P3L5_9CUCU</name>
<dbReference type="InterPro" id="IPR011009">
    <property type="entry name" value="Kinase-like_dom_sf"/>
</dbReference>
<dbReference type="Gene3D" id="3.30.200.20">
    <property type="entry name" value="Phosphorylase Kinase, domain 1"/>
    <property type="match status" value="1"/>
</dbReference>
<protein>
    <recommendedName>
        <fullName evidence="3">Protein kinase domain-containing protein</fullName>
    </recommendedName>
</protein>
<gene>
    <name evidence="1" type="ORF">HHI36_019421</name>
</gene>
<evidence type="ECO:0008006" key="3">
    <source>
        <dbReference type="Google" id="ProtNLM"/>
    </source>
</evidence>
<dbReference type="AlphaFoldDB" id="A0ABD2P3L5"/>